<dbReference type="Gramene" id="TVU26466">
    <property type="protein sequence ID" value="TVU26466"/>
    <property type="gene ID" value="EJB05_29014"/>
</dbReference>
<dbReference type="GO" id="GO:0006508">
    <property type="term" value="P:proteolysis"/>
    <property type="evidence" value="ECO:0007669"/>
    <property type="project" value="UniProtKB-KW"/>
</dbReference>
<dbReference type="Proteomes" id="UP000324897">
    <property type="component" value="Chromosome 2"/>
</dbReference>
<evidence type="ECO:0000256" key="3">
    <source>
        <dbReference type="ARBA" id="ARBA00022801"/>
    </source>
</evidence>
<dbReference type="EMBL" id="RWGY01000013">
    <property type="protein sequence ID" value="TVU26466.1"/>
    <property type="molecule type" value="Genomic_DNA"/>
</dbReference>
<dbReference type="InterPro" id="IPR038765">
    <property type="entry name" value="Papain-like_cys_pep_sf"/>
</dbReference>
<dbReference type="SUPFAM" id="SSF54001">
    <property type="entry name" value="Cysteine proteinases"/>
    <property type="match status" value="1"/>
</dbReference>
<dbReference type="Gene3D" id="3.40.395.10">
    <property type="entry name" value="Adenoviral Proteinase, Chain A"/>
    <property type="match status" value="1"/>
</dbReference>
<evidence type="ECO:0000313" key="7">
    <source>
        <dbReference type="Proteomes" id="UP000324897"/>
    </source>
</evidence>
<feature type="non-terminal residue" evidence="6">
    <location>
        <position position="1"/>
    </location>
</feature>
<feature type="domain" description="Ubiquitin-like protease family profile" evidence="5">
    <location>
        <begin position="56"/>
        <end position="239"/>
    </location>
</feature>
<proteinExistence type="inferred from homology"/>
<dbReference type="Pfam" id="PF02902">
    <property type="entry name" value="Peptidase_C48"/>
    <property type="match status" value="1"/>
</dbReference>
<dbReference type="PANTHER" id="PTHR12606">
    <property type="entry name" value="SENTRIN/SUMO-SPECIFIC PROTEASE"/>
    <property type="match status" value="1"/>
</dbReference>
<dbReference type="PANTHER" id="PTHR12606:SF155">
    <property type="entry name" value="OS04G0316900 PROTEIN"/>
    <property type="match status" value="1"/>
</dbReference>
<name>A0A5J9USA5_9POAL</name>
<comment type="similarity">
    <text evidence="1">Belongs to the peptidase C48 family.</text>
</comment>
<keyword evidence="7" id="KW-1185">Reference proteome</keyword>
<dbReference type="PROSITE" id="PS50600">
    <property type="entry name" value="ULP_PROTEASE"/>
    <property type="match status" value="1"/>
</dbReference>
<dbReference type="GO" id="GO:0005634">
    <property type="term" value="C:nucleus"/>
    <property type="evidence" value="ECO:0007669"/>
    <property type="project" value="TreeGrafter"/>
</dbReference>
<comment type="caution">
    <text evidence="6">The sequence shown here is derived from an EMBL/GenBank/DDBJ whole genome shotgun (WGS) entry which is preliminary data.</text>
</comment>
<gene>
    <name evidence="6" type="ORF">EJB05_29014</name>
</gene>
<dbReference type="OrthoDB" id="687315at2759"/>
<dbReference type="InterPro" id="IPR003653">
    <property type="entry name" value="Peptidase_C48_C"/>
</dbReference>
<organism evidence="6 7">
    <name type="scientific">Eragrostis curvula</name>
    <name type="common">weeping love grass</name>
    <dbReference type="NCBI Taxonomy" id="38414"/>
    <lineage>
        <taxon>Eukaryota</taxon>
        <taxon>Viridiplantae</taxon>
        <taxon>Streptophyta</taxon>
        <taxon>Embryophyta</taxon>
        <taxon>Tracheophyta</taxon>
        <taxon>Spermatophyta</taxon>
        <taxon>Magnoliopsida</taxon>
        <taxon>Liliopsida</taxon>
        <taxon>Poales</taxon>
        <taxon>Poaceae</taxon>
        <taxon>PACMAD clade</taxon>
        <taxon>Chloridoideae</taxon>
        <taxon>Eragrostideae</taxon>
        <taxon>Eragrostidinae</taxon>
        <taxon>Eragrostis</taxon>
    </lineage>
</organism>
<dbReference type="GO" id="GO:0016929">
    <property type="term" value="F:deSUMOylase activity"/>
    <property type="evidence" value="ECO:0007669"/>
    <property type="project" value="TreeGrafter"/>
</dbReference>
<keyword evidence="2" id="KW-0645">Protease</keyword>
<reference evidence="6 7" key="1">
    <citation type="journal article" date="2019" name="Sci. Rep.">
        <title>A high-quality genome of Eragrostis curvula grass provides insights into Poaceae evolution and supports new strategies to enhance forage quality.</title>
        <authorList>
            <person name="Carballo J."/>
            <person name="Santos B.A.C.M."/>
            <person name="Zappacosta D."/>
            <person name="Garbus I."/>
            <person name="Selva J.P."/>
            <person name="Gallo C.A."/>
            <person name="Diaz A."/>
            <person name="Albertini E."/>
            <person name="Caccamo M."/>
            <person name="Echenique V."/>
        </authorList>
    </citation>
    <scope>NUCLEOTIDE SEQUENCE [LARGE SCALE GENOMIC DNA]</scope>
    <source>
        <strain evidence="7">cv. Victoria</strain>
        <tissue evidence="6">Leaf</tissue>
    </source>
</reference>
<evidence type="ECO:0000259" key="5">
    <source>
        <dbReference type="PROSITE" id="PS50600"/>
    </source>
</evidence>
<evidence type="ECO:0000313" key="6">
    <source>
        <dbReference type="EMBL" id="TVU26466.1"/>
    </source>
</evidence>
<evidence type="ECO:0000256" key="4">
    <source>
        <dbReference type="ARBA" id="ARBA00022807"/>
    </source>
</evidence>
<sequence>MCAPGAIGSELIQLAPDEKVYDYLPQEFECTPKDKLAIEYARNSAERKVLVDINGLFVEKCHMDCLLNPKAFLIDIVINPYIACMRTQDSMLSREDGSVYLEDSFITKLFKNLGMASKDGDEDDKFLFRRSCEYLNHDMVFLPINIDNQHWYLAVINAKKRKIHVLDSLCWTHSRDDLKTTLEALQHNFKKAQEGGHQINPSWSDVLVSSWDVDEYLTSTLQNDCVSCGLFLLKFIEYFSRNSLTAEITQEDIVKFHLKLILLLILWKTNASEFSPHVEADKDNGSPEDCVEQEDSAATDAAMQRLDCVRAAKRAKRDQQNMKMRYDTLVFLVSLVDAEQLFSGICAYLSLLDSKHHLEDIMDLKKPMDVDYFNLGVRLMARNEFKALKGSKIVEKHLMDLRFCVSIKGEETEFPESNQVDQLGIRGRLLRSLLRYEYDTNGGNLPDGIWDIV</sequence>
<keyword evidence="4" id="KW-0788">Thiol protease</keyword>
<dbReference type="GO" id="GO:0016926">
    <property type="term" value="P:protein desumoylation"/>
    <property type="evidence" value="ECO:0007669"/>
    <property type="project" value="TreeGrafter"/>
</dbReference>
<feature type="non-terminal residue" evidence="6">
    <location>
        <position position="453"/>
    </location>
</feature>
<keyword evidence="3" id="KW-0378">Hydrolase</keyword>
<evidence type="ECO:0000256" key="1">
    <source>
        <dbReference type="ARBA" id="ARBA00005234"/>
    </source>
</evidence>
<protein>
    <recommendedName>
        <fullName evidence="5">Ubiquitin-like protease family profile domain-containing protein</fullName>
    </recommendedName>
</protein>
<evidence type="ECO:0000256" key="2">
    <source>
        <dbReference type="ARBA" id="ARBA00022670"/>
    </source>
</evidence>
<accession>A0A5J9USA5</accession>
<dbReference type="AlphaFoldDB" id="A0A5J9USA5"/>